<reference evidence="1" key="1">
    <citation type="journal article" date="2020" name="Stud. Mycol.">
        <title>101 Dothideomycetes genomes: a test case for predicting lifestyles and emergence of pathogens.</title>
        <authorList>
            <person name="Haridas S."/>
            <person name="Albert R."/>
            <person name="Binder M."/>
            <person name="Bloem J."/>
            <person name="Labutti K."/>
            <person name="Salamov A."/>
            <person name="Andreopoulos B."/>
            <person name="Baker S."/>
            <person name="Barry K."/>
            <person name="Bills G."/>
            <person name="Bluhm B."/>
            <person name="Cannon C."/>
            <person name="Castanera R."/>
            <person name="Culley D."/>
            <person name="Daum C."/>
            <person name="Ezra D."/>
            <person name="Gonzalez J."/>
            <person name="Henrissat B."/>
            <person name="Kuo A."/>
            <person name="Liang C."/>
            <person name="Lipzen A."/>
            <person name="Lutzoni F."/>
            <person name="Magnuson J."/>
            <person name="Mondo S."/>
            <person name="Nolan M."/>
            <person name="Ohm R."/>
            <person name="Pangilinan J."/>
            <person name="Park H.-J."/>
            <person name="Ramirez L."/>
            <person name="Alfaro M."/>
            <person name="Sun H."/>
            <person name="Tritt A."/>
            <person name="Yoshinaga Y."/>
            <person name="Zwiers L.-H."/>
            <person name="Turgeon B."/>
            <person name="Goodwin S."/>
            <person name="Spatafora J."/>
            <person name="Crous P."/>
            <person name="Grigoriev I."/>
        </authorList>
    </citation>
    <scope>NUCLEOTIDE SEQUENCE</scope>
    <source>
        <strain evidence="1">CBS 627.86</strain>
    </source>
</reference>
<gene>
    <name evidence="1" type="ORF">BDV96DRAFT_651113</name>
</gene>
<dbReference type="Proteomes" id="UP000799770">
    <property type="component" value="Unassembled WGS sequence"/>
</dbReference>
<keyword evidence="2" id="KW-1185">Reference proteome</keyword>
<protein>
    <submittedName>
        <fullName evidence="1">Uncharacterized protein</fullName>
    </submittedName>
</protein>
<organism evidence="1 2">
    <name type="scientific">Lophiotrema nucula</name>
    <dbReference type="NCBI Taxonomy" id="690887"/>
    <lineage>
        <taxon>Eukaryota</taxon>
        <taxon>Fungi</taxon>
        <taxon>Dikarya</taxon>
        <taxon>Ascomycota</taxon>
        <taxon>Pezizomycotina</taxon>
        <taxon>Dothideomycetes</taxon>
        <taxon>Pleosporomycetidae</taxon>
        <taxon>Pleosporales</taxon>
        <taxon>Lophiotremataceae</taxon>
        <taxon>Lophiotrema</taxon>
    </lineage>
</organism>
<dbReference type="AlphaFoldDB" id="A0A6A5YVA8"/>
<evidence type="ECO:0000313" key="2">
    <source>
        <dbReference type="Proteomes" id="UP000799770"/>
    </source>
</evidence>
<dbReference type="EMBL" id="ML977338">
    <property type="protein sequence ID" value="KAF2110477.1"/>
    <property type="molecule type" value="Genomic_DNA"/>
</dbReference>
<sequence length="200" mass="22412">MSSECVKAVTSIIDLLTELIGYIAANLAGDAARELTKPKFQYRSNKNRTEYHKASEKLRNLSLVCKRIQTSAQEQLFGNVFLSEEVVRFEKSGQLFYCFVRSLVARPDLASRAKELAVENVLPRDIVALTVANVDDMACNWLSDIFVSKSDFLNLTTVEVDVLDEFAEEGEQLEALVKEMAKGAGIKVSVTWDRRIGGRR</sequence>
<evidence type="ECO:0000313" key="1">
    <source>
        <dbReference type="EMBL" id="KAF2110477.1"/>
    </source>
</evidence>
<proteinExistence type="predicted"/>
<name>A0A6A5YVA8_9PLEO</name>
<accession>A0A6A5YVA8</accession>